<proteinExistence type="predicted"/>
<evidence type="ECO:0000256" key="3">
    <source>
        <dbReference type="ARBA" id="ARBA00022475"/>
    </source>
</evidence>
<keyword evidence="4" id="KW-0762">Sugar transport</keyword>
<dbReference type="OrthoDB" id="9782569at2"/>
<feature type="domain" description="PTS EIIC type-2" evidence="10">
    <location>
        <begin position="8"/>
        <end position="352"/>
    </location>
</feature>
<keyword evidence="12" id="KW-1185">Reference proteome</keyword>
<keyword evidence="8 9" id="KW-0472">Membrane</keyword>
<accession>A0A1E5KZX5</accession>
<dbReference type="InterPro" id="IPR006327">
    <property type="entry name" value="PTS_IIC_fruc"/>
</dbReference>
<dbReference type="PANTHER" id="PTHR30505">
    <property type="entry name" value="FRUCTOSE-LIKE PERMEASE"/>
    <property type="match status" value="1"/>
</dbReference>
<evidence type="ECO:0000313" key="11">
    <source>
        <dbReference type="EMBL" id="OEH83408.1"/>
    </source>
</evidence>
<protein>
    <submittedName>
        <fullName evidence="11">PTS fructose transporter subunit IIC</fullName>
    </submittedName>
</protein>
<keyword evidence="5" id="KW-0598">Phosphotransferase system</keyword>
<feature type="transmembrane region" description="Helical" evidence="9">
    <location>
        <begin position="283"/>
        <end position="303"/>
    </location>
</feature>
<keyword evidence="3" id="KW-1003">Cell membrane</keyword>
<feature type="transmembrane region" description="Helical" evidence="9">
    <location>
        <begin position="57"/>
        <end position="82"/>
    </location>
</feature>
<dbReference type="RefSeq" id="WP_069697577.1">
    <property type="nucleotide sequence ID" value="NZ_JAGGMA010000035.1"/>
</dbReference>
<dbReference type="EMBL" id="MIEK01000007">
    <property type="protein sequence ID" value="OEH83408.1"/>
    <property type="molecule type" value="Genomic_DNA"/>
</dbReference>
<dbReference type="GO" id="GO:0005351">
    <property type="term" value="F:carbohydrate:proton symporter activity"/>
    <property type="evidence" value="ECO:0007669"/>
    <property type="project" value="InterPro"/>
</dbReference>
<comment type="subcellular location">
    <subcellularLocation>
        <location evidence="1">Cell inner membrane</location>
        <topology evidence="1">Multi-pass membrane protein</topology>
    </subcellularLocation>
</comment>
<feature type="transmembrane region" description="Helical" evidence="9">
    <location>
        <begin position="141"/>
        <end position="160"/>
    </location>
</feature>
<keyword evidence="6 9" id="KW-0812">Transmembrane</keyword>
<dbReference type="PANTHER" id="PTHR30505:SF0">
    <property type="entry name" value="FRUCTOSE-LIKE PTS SYSTEM EIIBC COMPONENT-RELATED"/>
    <property type="match status" value="1"/>
</dbReference>
<evidence type="ECO:0000256" key="2">
    <source>
        <dbReference type="ARBA" id="ARBA00022448"/>
    </source>
</evidence>
<feature type="transmembrane region" description="Helical" evidence="9">
    <location>
        <begin position="260"/>
        <end position="277"/>
    </location>
</feature>
<feature type="transmembrane region" description="Helical" evidence="9">
    <location>
        <begin position="94"/>
        <end position="121"/>
    </location>
</feature>
<keyword evidence="2" id="KW-0813">Transport</keyword>
<evidence type="ECO:0000256" key="4">
    <source>
        <dbReference type="ARBA" id="ARBA00022597"/>
    </source>
</evidence>
<evidence type="ECO:0000256" key="1">
    <source>
        <dbReference type="ARBA" id="ARBA00004429"/>
    </source>
</evidence>
<reference evidence="11 12" key="1">
    <citation type="submission" date="2016-09" db="EMBL/GenBank/DDBJ databases">
        <authorList>
            <person name="Capua I."/>
            <person name="De Benedictis P."/>
            <person name="Joannis T."/>
            <person name="Lombin L.H."/>
            <person name="Cattoli G."/>
        </authorList>
    </citation>
    <scope>NUCLEOTIDE SEQUENCE [LARGE SCALE GENOMIC DNA]</scope>
    <source>
        <strain evidence="11 12">LMG 25899</strain>
    </source>
</reference>
<dbReference type="STRING" id="762845.BCR26_09480"/>
<dbReference type="InterPro" id="IPR013014">
    <property type="entry name" value="PTS_EIIC_2"/>
</dbReference>
<dbReference type="Proteomes" id="UP000095256">
    <property type="component" value="Unassembled WGS sequence"/>
</dbReference>
<feature type="transmembrane region" description="Helical" evidence="9">
    <location>
        <begin position="181"/>
        <end position="199"/>
    </location>
</feature>
<comment type="caution">
    <text evidence="11">The sequence shown here is derived from an EMBL/GenBank/DDBJ whole genome shotgun (WGS) entry which is preliminary data.</text>
</comment>
<name>A0A1E5KZX5_9ENTE</name>
<dbReference type="AlphaFoldDB" id="A0A1E5KZX5"/>
<dbReference type="PROSITE" id="PS51104">
    <property type="entry name" value="PTS_EIIC_TYPE_2"/>
    <property type="match status" value="1"/>
</dbReference>
<evidence type="ECO:0000256" key="7">
    <source>
        <dbReference type="ARBA" id="ARBA00022989"/>
    </source>
</evidence>
<dbReference type="GO" id="GO:0008982">
    <property type="term" value="F:protein-N(PI)-phosphohistidine-sugar phosphotransferase activity"/>
    <property type="evidence" value="ECO:0007669"/>
    <property type="project" value="InterPro"/>
</dbReference>
<dbReference type="GO" id="GO:0005886">
    <property type="term" value="C:plasma membrane"/>
    <property type="evidence" value="ECO:0007669"/>
    <property type="project" value="UniProtKB-SubCell"/>
</dbReference>
<feature type="transmembrane region" description="Helical" evidence="9">
    <location>
        <begin position="323"/>
        <end position="343"/>
    </location>
</feature>
<evidence type="ECO:0000259" key="10">
    <source>
        <dbReference type="PROSITE" id="PS51104"/>
    </source>
</evidence>
<dbReference type="GO" id="GO:0090563">
    <property type="term" value="F:protein-phosphocysteine-sugar phosphotransferase activity"/>
    <property type="evidence" value="ECO:0007669"/>
    <property type="project" value="TreeGrafter"/>
</dbReference>
<feature type="transmembrane region" description="Helical" evidence="9">
    <location>
        <begin position="219"/>
        <end position="240"/>
    </location>
</feature>
<dbReference type="NCBIfam" id="TIGR01427">
    <property type="entry name" value="PTS_IIC_fructo"/>
    <property type="match status" value="1"/>
</dbReference>
<evidence type="ECO:0000313" key="12">
    <source>
        <dbReference type="Proteomes" id="UP000095256"/>
    </source>
</evidence>
<evidence type="ECO:0000256" key="6">
    <source>
        <dbReference type="ARBA" id="ARBA00022692"/>
    </source>
</evidence>
<feature type="transmembrane region" description="Helical" evidence="9">
    <location>
        <begin position="12"/>
        <end position="37"/>
    </location>
</feature>
<evidence type="ECO:0000256" key="5">
    <source>
        <dbReference type="ARBA" id="ARBA00022683"/>
    </source>
</evidence>
<keyword evidence="7 9" id="KW-1133">Transmembrane helix</keyword>
<gene>
    <name evidence="11" type="ORF">BCR26_09480</name>
</gene>
<evidence type="ECO:0000256" key="9">
    <source>
        <dbReference type="SAM" id="Phobius"/>
    </source>
</evidence>
<dbReference type="InterPro" id="IPR050864">
    <property type="entry name" value="Bacterial_PTS_Sugar_Transport"/>
</dbReference>
<organism evidence="11 12">
    <name type="scientific">Enterococcus rivorum</name>
    <dbReference type="NCBI Taxonomy" id="762845"/>
    <lineage>
        <taxon>Bacteria</taxon>
        <taxon>Bacillati</taxon>
        <taxon>Bacillota</taxon>
        <taxon>Bacilli</taxon>
        <taxon>Lactobacillales</taxon>
        <taxon>Enterococcaceae</taxon>
        <taxon>Enterococcus</taxon>
    </lineage>
</organism>
<evidence type="ECO:0000256" key="8">
    <source>
        <dbReference type="ARBA" id="ARBA00023136"/>
    </source>
</evidence>
<dbReference type="GO" id="GO:0009401">
    <property type="term" value="P:phosphoenolpyruvate-dependent sugar phosphotransferase system"/>
    <property type="evidence" value="ECO:0007669"/>
    <property type="project" value="UniProtKB-KW"/>
</dbReference>
<sequence>MKKTLAELKGHLMSGISFVLPLIIGASLVVAIPKMIALGMGITSLDPYADAEGFKHILYAIEQVGWTGIGLINTVLAGFIAYSIGDKAAIGAGFIGGAVATSTNAGFLGAVIAGFLAGYLVKWARNNIKLPESFSGVMPLVILPLLATLSVAIVMGALLSEPLAWINTSLVEWIRAMIANDVNKVVLALIMGAMIGSDLGGPINKAAWMAGNVLLTEGLYLPAIIVNVAICAVPLGYAFATLFHKKRFNTELLDAGRNNFVMGFIGITEGAIPFTLVNPLKLVPINMIGGALASAIGIALGMYAKMPPVGGIYGFFTVGNGWAYLIGLFAGAAFIGFIAPLLVDFNKEEELALQETDSIDVEISFEN</sequence>